<protein>
    <submittedName>
        <fullName evidence="1">Uncharacterized protein</fullName>
    </submittedName>
</protein>
<accession>A0AA43G7M2</accession>
<dbReference type="EMBL" id="JAKMYX010000268">
    <property type="protein sequence ID" value="MDH5924605.1"/>
    <property type="molecule type" value="Genomic_DNA"/>
</dbReference>
<comment type="caution">
    <text evidence="1">The sequence shown here is derived from an EMBL/GenBank/DDBJ whole genome shotgun (WGS) entry which is preliminary data.</text>
</comment>
<gene>
    <name evidence="1" type="ORF">L8R85_26890</name>
</gene>
<name>A0AA43G7M2_VIBSP</name>
<evidence type="ECO:0000313" key="2">
    <source>
        <dbReference type="Proteomes" id="UP001159663"/>
    </source>
</evidence>
<sequence length="142" mass="16636">MVKVKEDSRVKVTRKIEIKIVTILKCWNSKITWELLIERIRSELELNVTKPTLIKFDKISREFNNAKARYNGVTKLPRGAVKEIKASDVNYYEKYVTCCSAKEALQEIVDEQYALIERIFKNAEELPNLDVSDLVRERPEDM</sequence>
<dbReference type="RefSeq" id="WP_102450523.1">
    <property type="nucleotide sequence ID" value="NZ_CAWNUF010000091.1"/>
</dbReference>
<organism evidence="1 2">
    <name type="scientific">Vibrio splendidus</name>
    <dbReference type="NCBI Taxonomy" id="29497"/>
    <lineage>
        <taxon>Bacteria</taxon>
        <taxon>Pseudomonadati</taxon>
        <taxon>Pseudomonadota</taxon>
        <taxon>Gammaproteobacteria</taxon>
        <taxon>Vibrionales</taxon>
        <taxon>Vibrionaceae</taxon>
        <taxon>Vibrio</taxon>
    </lineage>
</organism>
<dbReference type="Proteomes" id="UP001159663">
    <property type="component" value="Unassembled WGS sequence"/>
</dbReference>
<evidence type="ECO:0000313" key="1">
    <source>
        <dbReference type="EMBL" id="MDH5924605.1"/>
    </source>
</evidence>
<proteinExistence type="predicted"/>
<reference evidence="1" key="1">
    <citation type="submission" date="2022-01" db="EMBL/GenBank/DDBJ databases">
        <title>Vibrio aestuarianus Clade A and Clade B isolates are associated with Pacific oyster (Crassostrea gigas) disease outbreaks across Ireland.</title>
        <authorList>
            <person name="Coyle N."/>
            <person name="O'Toole C."/>
            <person name="Thomas J.C.L."/>
            <person name="Ryder D."/>
            <person name="Cheslett D."/>
            <person name="Feist S."/>
            <person name="Bean T."/>
            <person name="Joseph A."/>
            <person name="Waina A."/>
            <person name="Feil E."/>
            <person name="Verner-Jeffreys D.W."/>
        </authorList>
    </citation>
    <scope>NUCLEOTIDE SEQUENCE</scope>
    <source>
        <strain evidence="1">S/17/14 A</strain>
    </source>
</reference>
<dbReference type="AlphaFoldDB" id="A0AA43G7M2"/>